<evidence type="ECO:0000256" key="2">
    <source>
        <dbReference type="ARBA" id="ARBA00093604"/>
    </source>
</evidence>
<dbReference type="Proteomes" id="UP000694941">
    <property type="component" value="Unplaced"/>
</dbReference>
<dbReference type="PANTHER" id="PTHR14097">
    <property type="entry name" value="OXIDOREDUCTASE HTATIP2"/>
    <property type="match status" value="1"/>
</dbReference>
<organism evidence="4 5">
    <name type="scientific">Limulus polyphemus</name>
    <name type="common">Atlantic horseshoe crab</name>
    <dbReference type="NCBI Taxonomy" id="6850"/>
    <lineage>
        <taxon>Eukaryota</taxon>
        <taxon>Metazoa</taxon>
        <taxon>Ecdysozoa</taxon>
        <taxon>Arthropoda</taxon>
        <taxon>Chelicerata</taxon>
        <taxon>Merostomata</taxon>
        <taxon>Xiphosura</taxon>
        <taxon>Limulidae</taxon>
        <taxon>Limulus</taxon>
    </lineage>
</organism>
<dbReference type="CDD" id="cd05250">
    <property type="entry name" value="CC3_like_SDR_a"/>
    <property type="match status" value="1"/>
</dbReference>
<feature type="domain" description="Semialdehyde dehydrogenase NAD-binding" evidence="3">
    <location>
        <begin position="12"/>
        <end position="111"/>
    </location>
</feature>
<dbReference type="Gene3D" id="3.40.50.720">
    <property type="entry name" value="NAD(P)-binding Rossmann-like Domain"/>
    <property type="match status" value="1"/>
</dbReference>
<dbReference type="InterPro" id="IPR000534">
    <property type="entry name" value="Semialdehyde_DH_NAD-bd"/>
</dbReference>
<dbReference type="RefSeq" id="XP_013791127.1">
    <property type="nucleotide sequence ID" value="XM_013935673.2"/>
</dbReference>
<sequence length="229" mass="25427">MAMEATDKPPCSVFILGASGEVGQELLKAVSAEDKFSEIVLIGRRKIEEEPFTKYEQRIVDFEKIEDYGSAFQDLEIGFCCLGTTKGKAGADGFFKVDHDYVVNSAKVAKQHGCKHFIFVSSSGANHKSKILYHKTKGLAEEDLKEIGFDRLSVFRPGFLLCNRRESRPLERAALTVMKPITSLFPTLMSVPTSYLAKAMVKTVLTPNPVKVEIIENKAVHTLANHDVE</sequence>
<comment type="subunit">
    <text evidence="1">Monomer. Forms homodimers during oxidative stress. Interacts (via N-terminus) with elongation factor EEF1A1 (via middle-region); the interaction is direct and competes with EEF1A1 binding to guanyl-nucleotide exchange factor EEF1B2, thereby inhibiting GDP for GTP exchange and reactivation of EEF1A1. Interacts with nuclear transport receptors XPO4, IPO5/RANBP5, IPO7, IPO9 and KPNB1 as well as GCN1L1/GCN1 and LRPPRC probably through their HEAT repeats. Binds NCOA5/CIA.</text>
</comment>
<evidence type="ECO:0000313" key="4">
    <source>
        <dbReference type="Proteomes" id="UP000694941"/>
    </source>
</evidence>
<dbReference type="SMART" id="SM00859">
    <property type="entry name" value="Semialdhyde_dh"/>
    <property type="match status" value="1"/>
</dbReference>
<keyword evidence="4" id="KW-1185">Reference proteome</keyword>
<evidence type="ECO:0000313" key="5">
    <source>
        <dbReference type="RefSeq" id="XP_013791127.1"/>
    </source>
</evidence>
<dbReference type="PANTHER" id="PTHR14097:SF7">
    <property type="entry name" value="OXIDOREDUCTASE HTATIP2"/>
    <property type="match status" value="1"/>
</dbReference>
<name>A0ABM1BYK5_LIMPO</name>
<dbReference type="InterPro" id="IPR036291">
    <property type="entry name" value="NAD(P)-bd_dom_sf"/>
</dbReference>
<evidence type="ECO:0000256" key="1">
    <source>
        <dbReference type="ARBA" id="ARBA00093483"/>
    </source>
</evidence>
<dbReference type="SUPFAM" id="SSF51735">
    <property type="entry name" value="NAD(P)-binding Rossmann-fold domains"/>
    <property type="match status" value="1"/>
</dbReference>
<gene>
    <name evidence="5" type="primary">LOC106474971</name>
</gene>
<protein>
    <recommendedName>
        <fullName evidence="2">Protein HTATIP2</fullName>
    </recommendedName>
</protein>
<dbReference type="Pfam" id="PF13460">
    <property type="entry name" value="NAD_binding_10"/>
    <property type="match status" value="1"/>
</dbReference>
<dbReference type="InterPro" id="IPR016040">
    <property type="entry name" value="NAD(P)-bd_dom"/>
</dbReference>
<dbReference type="GeneID" id="106474971"/>
<evidence type="ECO:0000259" key="3">
    <source>
        <dbReference type="SMART" id="SM00859"/>
    </source>
</evidence>
<proteinExistence type="predicted"/>
<accession>A0ABM1BYK5</accession>
<reference evidence="5" key="1">
    <citation type="submission" date="2025-08" db="UniProtKB">
        <authorList>
            <consortium name="RefSeq"/>
        </authorList>
    </citation>
    <scope>IDENTIFICATION</scope>
    <source>
        <tissue evidence="5">Muscle</tissue>
    </source>
</reference>